<feature type="coiled-coil region" evidence="3">
    <location>
        <begin position="104"/>
        <end position="168"/>
    </location>
</feature>
<keyword evidence="3" id="KW-0175">Coiled coil</keyword>
<dbReference type="EC" id="2.7.7.65" evidence="1"/>
<dbReference type="NCBIfam" id="TIGR00254">
    <property type="entry name" value="GGDEF"/>
    <property type="match status" value="1"/>
</dbReference>
<accession>A0ABT2I8M0</accession>
<dbReference type="PANTHER" id="PTHR45138:SF9">
    <property type="entry name" value="DIGUANYLATE CYCLASE DGCM-RELATED"/>
    <property type="match status" value="1"/>
</dbReference>
<dbReference type="CDD" id="cd01949">
    <property type="entry name" value="GGDEF"/>
    <property type="match status" value="1"/>
</dbReference>
<keyword evidence="6" id="KW-1185">Reference proteome</keyword>
<feature type="domain" description="GGDEF" evidence="4">
    <location>
        <begin position="199"/>
        <end position="333"/>
    </location>
</feature>
<comment type="catalytic activity">
    <reaction evidence="2">
        <text>2 GTP = 3',3'-c-di-GMP + 2 diphosphate</text>
        <dbReference type="Rhea" id="RHEA:24898"/>
        <dbReference type="ChEBI" id="CHEBI:33019"/>
        <dbReference type="ChEBI" id="CHEBI:37565"/>
        <dbReference type="ChEBI" id="CHEBI:58805"/>
        <dbReference type="EC" id="2.7.7.65"/>
    </reaction>
</comment>
<dbReference type="Pfam" id="PF00990">
    <property type="entry name" value="GGDEF"/>
    <property type="match status" value="1"/>
</dbReference>
<evidence type="ECO:0000256" key="3">
    <source>
        <dbReference type="SAM" id="Coils"/>
    </source>
</evidence>
<dbReference type="Gene3D" id="3.30.70.270">
    <property type="match status" value="1"/>
</dbReference>
<dbReference type="PROSITE" id="PS50887">
    <property type="entry name" value="GGDEF"/>
    <property type="match status" value="1"/>
</dbReference>
<evidence type="ECO:0000313" key="6">
    <source>
        <dbReference type="Proteomes" id="UP001165583"/>
    </source>
</evidence>
<proteinExistence type="predicted"/>
<evidence type="ECO:0000259" key="4">
    <source>
        <dbReference type="PROSITE" id="PS50887"/>
    </source>
</evidence>
<dbReference type="SMART" id="SM00267">
    <property type="entry name" value="GGDEF"/>
    <property type="match status" value="1"/>
</dbReference>
<dbReference type="EMBL" id="JANZXA010000012">
    <property type="protein sequence ID" value="MCT2401119.1"/>
    <property type="molecule type" value="Genomic_DNA"/>
</dbReference>
<evidence type="ECO:0000256" key="1">
    <source>
        <dbReference type="ARBA" id="ARBA00012528"/>
    </source>
</evidence>
<evidence type="ECO:0000313" key="5">
    <source>
        <dbReference type="EMBL" id="MCT2401119.1"/>
    </source>
</evidence>
<protein>
    <recommendedName>
        <fullName evidence="1">diguanylate cyclase</fullName>
        <ecNumber evidence="1">2.7.7.65</ecNumber>
    </recommendedName>
</protein>
<dbReference type="InterPro" id="IPR029787">
    <property type="entry name" value="Nucleotide_cyclase"/>
</dbReference>
<dbReference type="Proteomes" id="UP001165583">
    <property type="component" value="Unassembled WGS sequence"/>
</dbReference>
<dbReference type="InterPro" id="IPR000160">
    <property type="entry name" value="GGDEF_dom"/>
</dbReference>
<gene>
    <name evidence="5" type="ORF">NZK81_16345</name>
</gene>
<reference evidence="5" key="1">
    <citation type="submission" date="2022-09" db="EMBL/GenBank/DDBJ databases">
        <title>Novosphingobium sp. Nov., a polycyclic aromatic hydrocarbon-degrading bacterium isolated form mangrove sediments in HongKong.</title>
        <authorList>
            <person name="Hu Z."/>
        </authorList>
    </citation>
    <scope>NUCLEOTIDE SEQUENCE</scope>
    <source>
        <strain evidence="5">HK4-1</strain>
    </source>
</reference>
<dbReference type="SUPFAM" id="SSF55073">
    <property type="entry name" value="Nucleotide cyclase"/>
    <property type="match status" value="1"/>
</dbReference>
<organism evidence="5 6">
    <name type="scientific">Novosphingobium mangrovi</name>
    <name type="common">ex Huang et al. 2023</name>
    <dbReference type="NCBI Taxonomy" id="2976432"/>
    <lineage>
        <taxon>Bacteria</taxon>
        <taxon>Pseudomonadati</taxon>
        <taxon>Pseudomonadota</taxon>
        <taxon>Alphaproteobacteria</taxon>
        <taxon>Sphingomonadales</taxon>
        <taxon>Sphingomonadaceae</taxon>
        <taxon>Novosphingobium</taxon>
    </lineage>
</organism>
<dbReference type="InterPro" id="IPR050469">
    <property type="entry name" value="Diguanylate_Cyclase"/>
</dbReference>
<dbReference type="RefSeq" id="WP_260047145.1">
    <property type="nucleotide sequence ID" value="NZ_JANZXA010000012.1"/>
</dbReference>
<dbReference type="InterPro" id="IPR043128">
    <property type="entry name" value="Rev_trsase/Diguanyl_cyclase"/>
</dbReference>
<comment type="caution">
    <text evidence="5">The sequence shown here is derived from an EMBL/GenBank/DDBJ whole genome shotgun (WGS) entry which is preliminary data.</text>
</comment>
<name>A0ABT2I8M0_9SPHN</name>
<evidence type="ECO:0000256" key="2">
    <source>
        <dbReference type="ARBA" id="ARBA00034247"/>
    </source>
</evidence>
<dbReference type="PANTHER" id="PTHR45138">
    <property type="entry name" value="REGULATORY COMPONENTS OF SENSORY TRANSDUCTION SYSTEM"/>
    <property type="match status" value="1"/>
</dbReference>
<sequence length="333" mass="36819">MARAAGVRDLARRQLLDDIVAFLIDHELEISEANLAVVLGICSGSNIALAKKVTDRRAAGLPVTQAWLDEQSRGGEDSIGRIADKLERSLESFAATSRSARDTAAQYNSEMQVHVEKAGEAEEQEQIQTLTTLARAMLERTQHLEQEMHRSEREAAKLRSSLAKARRDADHDHLTGLPNRRAFEGLLEHHLRDAQKNLEPLSVALCDVDNFKRINDTHGHDTGDRVLQAVAKALAKITDDNCHVARHGGEEFVMLFRGDGKTEALQRLDEVREAFGERNFVNRRTDEPIGKITFSGGVADVFAYPSARDALKAADVALYAAKEQGRNRIVAAD</sequence>